<dbReference type="InterPro" id="IPR056311">
    <property type="entry name" value="TMEM131_Ig_2"/>
</dbReference>
<keyword evidence="1" id="KW-0732">Signal</keyword>
<dbReference type="Pfam" id="PF24498">
    <property type="entry name" value="Ig_TMEM131L_3"/>
    <property type="match status" value="1"/>
</dbReference>
<accession>A0A7M5VCF8</accession>
<evidence type="ECO:0000259" key="3">
    <source>
        <dbReference type="Pfam" id="PF19532"/>
    </source>
</evidence>
<dbReference type="Pfam" id="PF12371">
    <property type="entry name" value="TMEM131_like_N"/>
    <property type="match status" value="1"/>
</dbReference>
<dbReference type="RefSeq" id="XP_066931598.1">
    <property type="nucleotide sequence ID" value="XM_067075497.1"/>
</dbReference>
<evidence type="ECO:0000313" key="6">
    <source>
        <dbReference type="EnsemblMetazoa" id="CLYHEMP011697.1"/>
    </source>
</evidence>
<dbReference type="GO" id="GO:0016020">
    <property type="term" value="C:membrane"/>
    <property type="evidence" value="ECO:0007669"/>
    <property type="project" value="TreeGrafter"/>
</dbReference>
<dbReference type="OrthoDB" id="168404at2759"/>
<feature type="chain" id="PRO_5029671647" evidence="1">
    <location>
        <begin position="21"/>
        <end position="501"/>
    </location>
</feature>
<feature type="domain" description="TMEM131L third Ig-like" evidence="5">
    <location>
        <begin position="404"/>
        <end position="484"/>
    </location>
</feature>
<sequence>MEKLLYTLLITILYFPVVQSRCGCHRVPGQGFLPSRDSMVNHNFEALPHTVQANSNGPSSNQHYSVPNFRVLLFQPTFLDFQEQPVGMPYVQSIVLSNPSDQNDIEITDVNTLPPFHSTKFSKKVLPPLTNMTVDLVFLATMVGNIEHTVYLHTSRGNFPYQVFAVGTPNPYRLRAFVSAKMPANGTFTQYINMYNPYSEPLQLTEMYSSGKDLHLDLLGNNVNGTVGKHWEIPPYEMKAVMKATFYSQGEGISNRFVRVKLGAPASPADVVIIPFEMVISNKPGLFTNVDVLDFGTLRTMDEPKSLNLNVLNVGNKSVQILSIQVIPPNRAVTVQFTPMVLKTSKKYTKIATVTYTAIHSSHKKQNSGKLVIYTSDEKKQLEVPYHTNILHGTLAYSINKTSFYAADSPTTQVLMITNTFNSTLVIYNATLPPETKDIFSIVNFSPAIMVPPGKLVSPLSINFHANNSMLSLSTILRLYTNAPFHNTSALLQWKTSVRSQ</sequence>
<feature type="signal peptide" evidence="1">
    <location>
        <begin position="1"/>
        <end position="20"/>
    </location>
</feature>
<feature type="domain" description="TMEM131 second Ig-like" evidence="4">
    <location>
        <begin position="171"/>
        <end position="261"/>
    </location>
</feature>
<feature type="domain" description="Transmembrane protein 131-like second Ig-like" evidence="3">
    <location>
        <begin position="301"/>
        <end position="355"/>
    </location>
</feature>
<name>A0A7M5VCF8_9CNID</name>
<feature type="domain" description="Transmembrane protein 131-like N-terminal" evidence="2">
    <location>
        <begin position="74"/>
        <end position="154"/>
    </location>
</feature>
<evidence type="ECO:0000259" key="5">
    <source>
        <dbReference type="Pfam" id="PF24498"/>
    </source>
</evidence>
<organism evidence="6 7">
    <name type="scientific">Clytia hemisphaerica</name>
    <dbReference type="NCBI Taxonomy" id="252671"/>
    <lineage>
        <taxon>Eukaryota</taxon>
        <taxon>Metazoa</taxon>
        <taxon>Cnidaria</taxon>
        <taxon>Hydrozoa</taxon>
        <taxon>Hydroidolina</taxon>
        <taxon>Leptothecata</taxon>
        <taxon>Obeliida</taxon>
        <taxon>Clytiidae</taxon>
        <taxon>Clytia</taxon>
    </lineage>
</organism>
<dbReference type="InterPro" id="IPR045695">
    <property type="entry name" value="TMEM131-like_Ig_dom2"/>
</dbReference>
<evidence type="ECO:0000259" key="2">
    <source>
        <dbReference type="Pfam" id="PF12371"/>
    </source>
</evidence>
<dbReference type="AlphaFoldDB" id="A0A7M5VCF8"/>
<dbReference type="InterPro" id="IPR022113">
    <property type="entry name" value="TMEM131L_N"/>
</dbReference>
<dbReference type="InterPro" id="IPR039877">
    <property type="entry name" value="TMEM131-like"/>
</dbReference>
<dbReference type="GeneID" id="136819268"/>
<dbReference type="InterPro" id="IPR013783">
    <property type="entry name" value="Ig-like_fold"/>
</dbReference>
<keyword evidence="7" id="KW-1185">Reference proteome</keyword>
<dbReference type="PANTHER" id="PTHR22050:SF0">
    <property type="entry name" value="TRANSMEMBRANE PROTEIN 131 HOMOLOG"/>
    <property type="match status" value="1"/>
</dbReference>
<dbReference type="EnsemblMetazoa" id="CLYHEMT011697.1">
    <property type="protein sequence ID" value="CLYHEMP011697.1"/>
    <property type="gene ID" value="CLYHEMG011697"/>
</dbReference>
<proteinExistence type="predicted"/>
<dbReference type="Gene3D" id="2.60.40.10">
    <property type="entry name" value="Immunoglobulins"/>
    <property type="match status" value="2"/>
</dbReference>
<dbReference type="Proteomes" id="UP000594262">
    <property type="component" value="Unplaced"/>
</dbReference>
<evidence type="ECO:0000259" key="4">
    <source>
        <dbReference type="Pfam" id="PF24495"/>
    </source>
</evidence>
<dbReference type="Pfam" id="PF19532">
    <property type="entry name" value="Ig_TMEM131L_2nd"/>
    <property type="match status" value="1"/>
</dbReference>
<dbReference type="PANTHER" id="PTHR22050">
    <property type="entry name" value="RW1 PROTEIN HOMOLOG"/>
    <property type="match status" value="1"/>
</dbReference>
<evidence type="ECO:0000313" key="7">
    <source>
        <dbReference type="Proteomes" id="UP000594262"/>
    </source>
</evidence>
<protein>
    <submittedName>
        <fullName evidence="6">Uncharacterized protein</fullName>
    </submittedName>
</protein>
<dbReference type="InterPro" id="IPR055435">
    <property type="entry name" value="Ig_TMEM131L_3"/>
</dbReference>
<evidence type="ECO:0000256" key="1">
    <source>
        <dbReference type="SAM" id="SignalP"/>
    </source>
</evidence>
<reference evidence="6" key="1">
    <citation type="submission" date="2021-01" db="UniProtKB">
        <authorList>
            <consortium name="EnsemblMetazoa"/>
        </authorList>
    </citation>
    <scope>IDENTIFICATION</scope>
</reference>
<dbReference type="Pfam" id="PF24495">
    <property type="entry name" value="Ig_TMEM131_2"/>
    <property type="match status" value="1"/>
</dbReference>